<reference evidence="1" key="1">
    <citation type="submission" date="2021-06" db="EMBL/GenBank/DDBJ databases">
        <authorList>
            <person name="Kallberg Y."/>
            <person name="Tangrot J."/>
            <person name="Rosling A."/>
        </authorList>
    </citation>
    <scope>NUCLEOTIDE SEQUENCE</scope>
    <source>
        <strain evidence="1">MA461A</strain>
    </source>
</reference>
<feature type="non-terminal residue" evidence="1">
    <location>
        <position position="334"/>
    </location>
</feature>
<keyword evidence="2" id="KW-1185">Reference proteome</keyword>
<name>A0ACA9R358_9GLOM</name>
<comment type="caution">
    <text evidence="1">The sequence shown here is derived from an EMBL/GenBank/DDBJ whole genome shotgun (WGS) entry which is preliminary data.</text>
</comment>
<sequence length="334" mass="38115">MNKHSSGTIKKNKKARNKKQLQKLSANHETTVFAATAGLDQAIRLTKEKVAKIASECHEQNRKFRDREFDLFVNMDDCLYDKKKTTFGATNIQRINKICKEPQFFIDGVEPNDIKQGGVGDCWFIASLAVITNIPKLLETICVARDEEVGVYGFIFFKDGDWVSTVVDDQLFTSAYAKVHGDYESIVGGWTGEGIEDITGGVYTLQFTADILNKERFWNDVLKHVNNNLLLGCARFESSDTDIKDLKGTISGHAYSILRTDECDGIKLLQVRNPWGTTEWTGAWSDGSKEWTPERMIKLNHRFGDDGTFWMSYDDFLNYWDMIDKCRLFDSSWT</sequence>
<protein>
    <submittedName>
        <fullName evidence="1">35318_t:CDS:1</fullName>
    </submittedName>
</protein>
<proteinExistence type="predicted"/>
<evidence type="ECO:0000313" key="2">
    <source>
        <dbReference type="Proteomes" id="UP000789920"/>
    </source>
</evidence>
<organism evidence="1 2">
    <name type="scientific">Racocetra persica</name>
    <dbReference type="NCBI Taxonomy" id="160502"/>
    <lineage>
        <taxon>Eukaryota</taxon>
        <taxon>Fungi</taxon>
        <taxon>Fungi incertae sedis</taxon>
        <taxon>Mucoromycota</taxon>
        <taxon>Glomeromycotina</taxon>
        <taxon>Glomeromycetes</taxon>
        <taxon>Diversisporales</taxon>
        <taxon>Gigasporaceae</taxon>
        <taxon>Racocetra</taxon>
    </lineage>
</organism>
<gene>
    <name evidence="1" type="ORF">RPERSI_LOCUS16818</name>
</gene>
<evidence type="ECO:0000313" key="1">
    <source>
        <dbReference type="EMBL" id="CAG8774555.1"/>
    </source>
</evidence>
<dbReference type="Proteomes" id="UP000789920">
    <property type="component" value="Unassembled WGS sequence"/>
</dbReference>
<accession>A0ACA9R358</accession>
<dbReference type="EMBL" id="CAJVQC010042131">
    <property type="protein sequence ID" value="CAG8774555.1"/>
    <property type="molecule type" value="Genomic_DNA"/>
</dbReference>